<keyword evidence="3" id="KW-1185">Reference proteome</keyword>
<dbReference type="InterPro" id="IPR045584">
    <property type="entry name" value="Pilin-like"/>
</dbReference>
<evidence type="ECO:0000256" key="1">
    <source>
        <dbReference type="SAM" id="Phobius"/>
    </source>
</evidence>
<feature type="transmembrane region" description="Helical" evidence="1">
    <location>
        <begin position="20"/>
        <end position="38"/>
    </location>
</feature>
<dbReference type="NCBIfam" id="TIGR02532">
    <property type="entry name" value="IV_pilin_GFxxxE"/>
    <property type="match status" value="1"/>
</dbReference>
<proteinExistence type="predicted"/>
<dbReference type="EMBL" id="JACGWS010000009">
    <property type="protein sequence ID" value="MBC8756044.1"/>
    <property type="molecule type" value="Genomic_DNA"/>
</dbReference>
<reference evidence="2 3" key="1">
    <citation type="submission" date="2020-07" db="EMBL/GenBank/DDBJ databases">
        <title>Description of Kordia aestuariivivens sp. nov., isolated from a tidal flat.</title>
        <authorList>
            <person name="Park S."/>
            <person name="Yoon J.-H."/>
        </authorList>
    </citation>
    <scope>NUCLEOTIDE SEQUENCE [LARGE SCALE GENOMIC DNA]</scope>
    <source>
        <strain evidence="2 3">YSTF-M3</strain>
    </source>
</reference>
<accession>A0ABR7QBT1</accession>
<organism evidence="2 3">
    <name type="scientific">Kordia aestuariivivens</name>
    <dbReference type="NCBI Taxonomy" id="2759037"/>
    <lineage>
        <taxon>Bacteria</taxon>
        <taxon>Pseudomonadati</taxon>
        <taxon>Bacteroidota</taxon>
        <taxon>Flavobacteriia</taxon>
        <taxon>Flavobacteriales</taxon>
        <taxon>Flavobacteriaceae</taxon>
        <taxon>Kordia</taxon>
    </lineage>
</organism>
<dbReference type="Gene3D" id="3.30.700.10">
    <property type="entry name" value="Glycoprotein, Type 4 Pilin"/>
    <property type="match status" value="1"/>
</dbReference>
<evidence type="ECO:0000313" key="2">
    <source>
        <dbReference type="EMBL" id="MBC8756044.1"/>
    </source>
</evidence>
<dbReference type="SUPFAM" id="SSF54523">
    <property type="entry name" value="Pili subunits"/>
    <property type="match status" value="1"/>
</dbReference>
<dbReference type="InterPro" id="IPR012902">
    <property type="entry name" value="N_methyl_site"/>
</dbReference>
<name>A0ABR7QBT1_9FLAO</name>
<keyword evidence="1" id="KW-0812">Transmembrane</keyword>
<keyword evidence="1" id="KW-0472">Membrane</keyword>
<sequence length="142" mass="16330">MKKKNLAQKKQSLWLKGYSLTEILIVLCIIGILIYLVLPNQTQAVVQARAIEAKTTLNSLYSYQRNYFFTHAKYSSSFDDIGFERELTIDKGGQAVYRIEIIEASINSFKARAESIQDFDGDGNYNAWEIDHKRNLKEVVKD</sequence>
<protein>
    <submittedName>
        <fullName evidence="2">Prepilin-type N-terminal cleavage/methylation domain-containing protein</fullName>
    </submittedName>
</protein>
<gene>
    <name evidence="2" type="ORF">H2O64_15305</name>
</gene>
<dbReference type="Proteomes" id="UP000619238">
    <property type="component" value="Unassembled WGS sequence"/>
</dbReference>
<dbReference type="RefSeq" id="WP_187563084.1">
    <property type="nucleotide sequence ID" value="NZ_JACGWS010000009.1"/>
</dbReference>
<evidence type="ECO:0000313" key="3">
    <source>
        <dbReference type="Proteomes" id="UP000619238"/>
    </source>
</evidence>
<comment type="caution">
    <text evidence="2">The sequence shown here is derived from an EMBL/GenBank/DDBJ whole genome shotgun (WGS) entry which is preliminary data.</text>
</comment>
<keyword evidence="1" id="KW-1133">Transmembrane helix</keyword>